<dbReference type="InterPro" id="IPR028082">
    <property type="entry name" value="Peripla_BP_I"/>
</dbReference>
<dbReference type="Pfam" id="PF13458">
    <property type="entry name" value="Peripla_BP_6"/>
    <property type="match status" value="1"/>
</dbReference>
<dbReference type="InterPro" id="IPR022478">
    <property type="entry name" value="ABC_transptr_sub-bd_PQQ"/>
</dbReference>
<dbReference type="Gene3D" id="3.40.50.2300">
    <property type="match status" value="2"/>
</dbReference>
<dbReference type="GO" id="GO:0006865">
    <property type="term" value="P:amino acid transport"/>
    <property type="evidence" value="ECO:0007669"/>
    <property type="project" value="UniProtKB-KW"/>
</dbReference>
<keyword evidence="3" id="KW-0813">Transport</keyword>
<feature type="domain" description="Leucine-binding protein" evidence="4">
    <location>
        <begin position="62"/>
        <end position="214"/>
    </location>
</feature>
<keyword evidence="6" id="KW-1185">Reference proteome</keyword>
<name>A0A2S6NNG0_RHOGL</name>
<keyword evidence="2" id="KW-0732">Signal</keyword>
<dbReference type="EMBL" id="NHRY01000038">
    <property type="protein sequence ID" value="PPQ38662.1"/>
    <property type="molecule type" value="Genomic_DNA"/>
</dbReference>
<comment type="similarity">
    <text evidence="1">Belongs to the leucine-binding protein family.</text>
</comment>
<dbReference type="OrthoDB" id="5341635at2"/>
<accession>A0A2S6NNG0</accession>
<dbReference type="NCBIfam" id="TIGR03863">
    <property type="entry name" value="PQQ_ABC_bind"/>
    <property type="match status" value="1"/>
</dbReference>
<evidence type="ECO:0000256" key="1">
    <source>
        <dbReference type="ARBA" id="ARBA00010062"/>
    </source>
</evidence>
<comment type="caution">
    <text evidence="5">The sequence shown here is derived from an EMBL/GenBank/DDBJ whole genome shotgun (WGS) entry which is preliminary data.</text>
</comment>
<dbReference type="Proteomes" id="UP000239724">
    <property type="component" value="Unassembled WGS sequence"/>
</dbReference>
<evidence type="ECO:0000259" key="4">
    <source>
        <dbReference type="Pfam" id="PF13458"/>
    </source>
</evidence>
<evidence type="ECO:0000313" key="6">
    <source>
        <dbReference type="Proteomes" id="UP000239724"/>
    </source>
</evidence>
<dbReference type="InterPro" id="IPR028081">
    <property type="entry name" value="Leu-bd"/>
</dbReference>
<gene>
    <name evidence="5" type="ORF">CCS01_02115</name>
</gene>
<organism evidence="5 6">
    <name type="scientific">Rhodopila globiformis</name>
    <name type="common">Rhodopseudomonas globiformis</name>
    <dbReference type="NCBI Taxonomy" id="1071"/>
    <lineage>
        <taxon>Bacteria</taxon>
        <taxon>Pseudomonadati</taxon>
        <taxon>Pseudomonadota</taxon>
        <taxon>Alphaproteobacteria</taxon>
        <taxon>Acetobacterales</taxon>
        <taxon>Acetobacteraceae</taxon>
        <taxon>Rhodopila</taxon>
    </lineage>
</organism>
<dbReference type="InterPro" id="IPR051010">
    <property type="entry name" value="BCAA_transport"/>
</dbReference>
<proteinExistence type="inferred from homology"/>
<evidence type="ECO:0000256" key="2">
    <source>
        <dbReference type="ARBA" id="ARBA00022729"/>
    </source>
</evidence>
<evidence type="ECO:0000313" key="5">
    <source>
        <dbReference type="EMBL" id="PPQ38662.1"/>
    </source>
</evidence>
<dbReference type="AlphaFoldDB" id="A0A2S6NNG0"/>
<protein>
    <submittedName>
        <fullName evidence="5">Branched-chain amino acid ABC transporter substrate-binding protein</fullName>
    </submittedName>
</protein>
<dbReference type="CDD" id="cd06268">
    <property type="entry name" value="PBP1_ABC_transporter_LIVBP-like"/>
    <property type="match status" value="1"/>
</dbReference>
<sequence>MGRPDRSARNGISRRGVIAVLLTGAFGATRVRADVSTVRIGYIRSMIRHPTISLLDQPTRDAGLAGAKLGLDDDNTTGSVTGQNFELIDVPVRKNPNLPAALDKLAGQNARIVMTDLPAGGVLALADAARPRDMTIINIAAPDDSLREQDCRANMIHVAPTRSMLADAVAQYLVWKKWTRWLLVVGSHPSDQLLAEAYRRAAKRFGARIVMEKVSEDTGGSRESDSGVVQTQQQMPVLTQGAPDYDVLVAADENQVFAGYLPYRTWDPRPVAGSAGLEPVTWDASSESWGGTQLQDRFERLFHRRMMPLDMQAWTGVRIVGEAAARSGSTDPDKLVTTIKSPDFGIAAYKGQLLTLRDWDLQLRQPILLADGRTIVSISPQPGFLHQVTTLDTLGVDRPETKCKLQ</sequence>
<evidence type="ECO:0000256" key="3">
    <source>
        <dbReference type="ARBA" id="ARBA00022970"/>
    </source>
</evidence>
<dbReference type="PANTHER" id="PTHR30483">
    <property type="entry name" value="LEUCINE-SPECIFIC-BINDING PROTEIN"/>
    <property type="match status" value="1"/>
</dbReference>
<reference evidence="5 6" key="1">
    <citation type="journal article" date="2018" name="Arch. Microbiol.">
        <title>New insights into the metabolic potential of the phototrophic purple bacterium Rhodopila globiformis DSM 161(T) from its draft genome sequence and evidence for a vanadium-dependent nitrogenase.</title>
        <authorList>
            <person name="Imhoff J.F."/>
            <person name="Rahn T."/>
            <person name="Kunzel S."/>
            <person name="Neulinger S.C."/>
        </authorList>
    </citation>
    <scope>NUCLEOTIDE SEQUENCE [LARGE SCALE GENOMIC DNA]</scope>
    <source>
        <strain evidence="5 6">DSM 161</strain>
    </source>
</reference>
<dbReference type="PANTHER" id="PTHR30483:SF6">
    <property type="entry name" value="PERIPLASMIC BINDING PROTEIN OF ABC TRANSPORTER FOR NATURAL AMINO ACIDS"/>
    <property type="match status" value="1"/>
</dbReference>
<dbReference type="SUPFAM" id="SSF53822">
    <property type="entry name" value="Periplasmic binding protein-like I"/>
    <property type="match status" value="1"/>
</dbReference>
<keyword evidence="3" id="KW-0029">Amino-acid transport</keyword>